<dbReference type="OrthoDB" id="9255538at2"/>
<protein>
    <submittedName>
        <fullName evidence="2">Uncharacterized protein</fullName>
    </submittedName>
</protein>
<feature type="chain" id="PRO_5018656847" evidence="1">
    <location>
        <begin position="27"/>
        <end position="177"/>
    </location>
</feature>
<evidence type="ECO:0000256" key="1">
    <source>
        <dbReference type="SAM" id="SignalP"/>
    </source>
</evidence>
<dbReference type="RefSeq" id="WP_125094407.1">
    <property type="nucleotide sequence ID" value="NZ_RRUE01000001.1"/>
</dbReference>
<evidence type="ECO:0000313" key="3">
    <source>
        <dbReference type="Proteomes" id="UP000270261"/>
    </source>
</evidence>
<dbReference type="Proteomes" id="UP000270261">
    <property type="component" value="Unassembled WGS sequence"/>
</dbReference>
<dbReference type="AlphaFoldDB" id="A0A3R8MRQ3"/>
<reference evidence="2 3" key="1">
    <citation type="submission" date="2018-11" db="EMBL/GenBank/DDBJ databases">
        <title>Genome sequencing of Lautropia sp. KCOM 2505 (= ChDC F240).</title>
        <authorList>
            <person name="Kook J.-K."/>
            <person name="Park S.-N."/>
            <person name="Lim Y.K."/>
        </authorList>
    </citation>
    <scope>NUCLEOTIDE SEQUENCE [LARGE SCALE GENOMIC DNA]</scope>
    <source>
        <strain evidence="2 3">KCOM 2505</strain>
    </source>
</reference>
<evidence type="ECO:0000313" key="2">
    <source>
        <dbReference type="EMBL" id="RRN44976.1"/>
    </source>
</evidence>
<accession>A0A3R8MRQ3</accession>
<name>A0A3R8MRQ3_9BURK</name>
<feature type="signal peptide" evidence="1">
    <location>
        <begin position="1"/>
        <end position="26"/>
    </location>
</feature>
<comment type="caution">
    <text evidence="2">The sequence shown here is derived from an EMBL/GenBank/DDBJ whole genome shotgun (WGS) entry which is preliminary data.</text>
</comment>
<sequence>MRKNTLIQTLAIGLSALFLGLSSVQAADAGIVQLIGPGSTVRSFQIDTAHVVQFGSRTQVRKASTAEAKQLKSLKATKGTLKSSSSATVSPVLRDSAGRSYGLPGGLIVTLKADVSEAEGRAQLESAGLTPDRMITPRVWVAKSPAGLETIEMANQANAKGVFADVSPNWWTRRALK</sequence>
<keyword evidence="3" id="KW-1185">Reference proteome</keyword>
<organism evidence="2 3">
    <name type="scientific">Lautropia dentalis</name>
    <dbReference type="NCBI Taxonomy" id="2490857"/>
    <lineage>
        <taxon>Bacteria</taxon>
        <taxon>Pseudomonadati</taxon>
        <taxon>Pseudomonadota</taxon>
        <taxon>Betaproteobacteria</taxon>
        <taxon>Burkholderiales</taxon>
        <taxon>Burkholderiaceae</taxon>
        <taxon>Lautropia</taxon>
    </lineage>
</organism>
<keyword evidence="1" id="KW-0732">Signal</keyword>
<dbReference type="EMBL" id="RRUE01000001">
    <property type="protein sequence ID" value="RRN44976.1"/>
    <property type="molecule type" value="Genomic_DNA"/>
</dbReference>
<proteinExistence type="predicted"/>
<gene>
    <name evidence="2" type="ORF">EHV23_01545</name>
</gene>